<evidence type="ECO:0000313" key="1">
    <source>
        <dbReference type="EMBL" id="RGM90269.1"/>
    </source>
</evidence>
<sequence>MKKEFIYQGHTSYQNPFCEEWECSDNQLENSFKDKIKSDEIIFPKEVVHPMMPNFLKFLYEECNSFEEEGDIDTSMIKIYNHSIFFLLFFYKKYHHEKMIVEKEIEERFKREIYQADGQFYRMITLRGTPVAGIILKSKIKEIYFLLNKQEAESQSEKVENAFLDLATYAIMTIII</sequence>
<dbReference type="EMBL" id="QSTW01000013">
    <property type="protein sequence ID" value="RGM90269.1"/>
    <property type="molecule type" value="Genomic_DNA"/>
</dbReference>
<comment type="caution">
    <text evidence="1">The sequence shown here is derived from an EMBL/GenBank/DDBJ whole genome shotgun (WGS) entry which is preliminary data.</text>
</comment>
<proteinExistence type="predicted"/>
<dbReference type="Proteomes" id="UP000260814">
    <property type="component" value="Unassembled WGS sequence"/>
</dbReference>
<accession>A0A3E4Z6W4</accession>
<protein>
    <recommendedName>
        <fullName evidence="3">DUF1599 domain-containing protein</fullName>
    </recommendedName>
</protein>
<dbReference type="RefSeq" id="WP_117702063.1">
    <property type="nucleotide sequence ID" value="NZ_QSTW01000013.1"/>
</dbReference>
<organism evidence="1 2">
    <name type="scientific">Phocaeicola plebeius</name>
    <dbReference type="NCBI Taxonomy" id="310297"/>
    <lineage>
        <taxon>Bacteria</taxon>
        <taxon>Pseudomonadati</taxon>
        <taxon>Bacteroidota</taxon>
        <taxon>Bacteroidia</taxon>
        <taxon>Bacteroidales</taxon>
        <taxon>Bacteroidaceae</taxon>
        <taxon>Phocaeicola</taxon>
    </lineage>
</organism>
<evidence type="ECO:0008006" key="3">
    <source>
        <dbReference type="Google" id="ProtNLM"/>
    </source>
</evidence>
<gene>
    <name evidence="1" type="ORF">DXB87_10230</name>
</gene>
<name>A0A3E4Z6W4_9BACT</name>
<reference evidence="1 2" key="1">
    <citation type="submission" date="2018-08" db="EMBL/GenBank/DDBJ databases">
        <title>A genome reference for cultivated species of the human gut microbiota.</title>
        <authorList>
            <person name="Zou Y."/>
            <person name="Xue W."/>
            <person name="Luo G."/>
        </authorList>
    </citation>
    <scope>NUCLEOTIDE SEQUENCE [LARGE SCALE GENOMIC DNA]</scope>
    <source>
        <strain evidence="1 2">OM06-2</strain>
    </source>
</reference>
<evidence type="ECO:0000313" key="2">
    <source>
        <dbReference type="Proteomes" id="UP000260814"/>
    </source>
</evidence>
<dbReference type="AlphaFoldDB" id="A0A3E4Z6W4"/>